<gene>
    <name evidence="1" type="ORF">MtrDRAFT_AC157473g29v2</name>
</gene>
<dbReference type="AlphaFoldDB" id="A2Q4G1"/>
<reference evidence="1" key="1">
    <citation type="submission" date="2005-02" db="EMBL/GenBank/DDBJ databases">
        <authorList>
            <person name="Town C.D."/>
        </authorList>
    </citation>
    <scope>NUCLEOTIDE SEQUENCE</scope>
</reference>
<name>A2Q4G1_MEDTR</name>
<reference evidence="1" key="2">
    <citation type="submission" date="2007-03" db="EMBL/GenBank/DDBJ databases">
        <authorList>
            <consortium name="The International Medicago Genome Annotation Group"/>
        </authorList>
    </citation>
    <scope>NUCLEOTIDE SEQUENCE</scope>
</reference>
<protein>
    <submittedName>
        <fullName evidence="1">Uncharacterized protein</fullName>
    </submittedName>
</protein>
<dbReference type="EMBL" id="AC157473">
    <property type="protein sequence ID" value="ABN08511.1"/>
    <property type="molecule type" value="Genomic_DNA"/>
</dbReference>
<accession>A2Q4G1</accession>
<organism evidence="1">
    <name type="scientific">Medicago truncatula</name>
    <name type="common">Barrel medic</name>
    <name type="synonym">Medicago tribuloides</name>
    <dbReference type="NCBI Taxonomy" id="3880"/>
    <lineage>
        <taxon>Eukaryota</taxon>
        <taxon>Viridiplantae</taxon>
        <taxon>Streptophyta</taxon>
        <taxon>Embryophyta</taxon>
        <taxon>Tracheophyta</taxon>
        <taxon>Spermatophyta</taxon>
        <taxon>Magnoliopsida</taxon>
        <taxon>eudicotyledons</taxon>
        <taxon>Gunneridae</taxon>
        <taxon>Pentapetalae</taxon>
        <taxon>rosids</taxon>
        <taxon>fabids</taxon>
        <taxon>Fabales</taxon>
        <taxon>Fabaceae</taxon>
        <taxon>Papilionoideae</taxon>
        <taxon>50 kb inversion clade</taxon>
        <taxon>NPAAA clade</taxon>
        <taxon>Hologalegina</taxon>
        <taxon>IRL clade</taxon>
        <taxon>Trifolieae</taxon>
        <taxon>Medicago</taxon>
    </lineage>
</organism>
<evidence type="ECO:0000313" key="1">
    <source>
        <dbReference type="EMBL" id="ABN08511.1"/>
    </source>
</evidence>
<sequence>MMQPDPNSDPTLDPNEVILGGYPLSLYGYRCWFFGHLFCANRCEVVRVLLVHFYLSSLG</sequence>
<proteinExistence type="predicted"/>